<dbReference type="STRING" id="765440.A0A0C3ESB6"/>
<accession>A0A0C3ESB6</accession>
<dbReference type="AlphaFoldDB" id="A0A0C3ESB6"/>
<feature type="region of interest" description="Disordered" evidence="1">
    <location>
        <begin position="1"/>
        <end position="124"/>
    </location>
</feature>
<dbReference type="Proteomes" id="UP000054166">
    <property type="component" value="Unassembled WGS sequence"/>
</dbReference>
<evidence type="ECO:0000313" key="3">
    <source>
        <dbReference type="Proteomes" id="UP000054166"/>
    </source>
</evidence>
<dbReference type="InParanoid" id="A0A0C3ESB6"/>
<evidence type="ECO:0000313" key="2">
    <source>
        <dbReference type="EMBL" id="KIM75460.1"/>
    </source>
</evidence>
<feature type="compositionally biased region" description="Acidic residues" evidence="1">
    <location>
        <begin position="79"/>
        <end position="89"/>
    </location>
</feature>
<feature type="compositionally biased region" description="Basic and acidic residues" evidence="1">
    <location>
        <begin position="91"/>
        <end position="103"/>
    </location>
</feature>
<feature type="compositionally biased region" description="Polar residues" evidence="1">
    <location>
        <begin position="24"/>
        <end position="34"/>
    </location>
</feature>
<protein>
    <recommendedName>
        <fullName evidence="4">CxC2-like cysteine cluster KDZ transposase-associated domain-containing protein</fullName>
    </recommendedName>
</protein>
<dbReference type="OrthoDB" id="3199698at2759"/>
<gene>
    <name evidence="2" type="ORF">PILCRDRAFT_13544</name>
</gene>
<name>A0A0C3ESB6_PILCF</name>
<organism evidence="2 3">
    <name type="scientific">Piloderma croceum (strain F 1598)</name>
    <dbReference type="NCBI Taxonomy" id="765440"/>
    <lineage>
        <taxon>Eukaryota</taxon>
        <taxon>Fungi</taxon>
        <taxon>Dikarya</taxon>
        <taxon>Basidiomycota</taxon>
        <taxon>Agaricomycotina</taxon>
        <taxon>Agaricomycetes</taxon>
        <taxon>Agaricomycetidae</taxon>
        <taxon>Atheliales</taxon>
        <taxon>Atheliaceae</taxon>
        <taxon>Piloderma</taxon>
    </lineage>
</organism>
<evidence type="ECO:0000256" key="1">
    <source>
        <dbReference type="SAM" id="MobiDB-lite"/>
    </source>
</evidence>
<proteinExistence type="predicted"/>
<dbReference type="EMBL" id="KN833046">
    <property type="protein sequence ID" value="KIM75460.1"/>
    <property type="molecule type" value="Genomic_DNA"/>
</dbReference>
<feature type="region of interest" description="Disordered" evidence="1">
    <location>
        <begin position="140"/>
        <end position="164"/>
    </location>
</feature>
<keyword evidence="3" id="KW-1185">Reference proteome</keyword>
<dbReference type="Pfam" id="PF18759">
    <property type="entry name" value="Plavaka"/>
    <property type="match status" value="1"/>
</dbReference>
<reference evidence="3" key="2">
    <citation type="submission" date="2015-01" db="EMBL/GenBank/DDBJ databases">
        <title>Evolutionary Origins and Diversification of the Mycorrhizal Mutualists.</title>
        <authorList>
            <consortium name="DOE Joint Genome Institute"/>
            <consortium name="Mycorrhizal Genomics Consortium"/>
            <person name="Kohler A."/>
            <person name="Kuo A."/>
            <person name="Nagy L.G."/>
            <person name="Floudas D."/>
            <person name="Copeland A."/>
            <person name="Barry K.W."/>
            <person name="Cichocki N."/>
            <person name="Veneault-Fourrey C."/>
            <person name="LaButti K."/>
            <person name="Lindquist E.A."/>
            <person name="Lipzen A."/>
            <person name="Lundell T."/>
            <person name="Morin E."/>
            <person name="Murat C."/>
            <person name="Riley R."/>
            <person name="Ohm R."/>
            <person name="Sun H."/>
            <person name="Tunlid A."/>
            <person name="Henrissat B."/>
            <person name="Grigoriev I.V."/>
            <person name="Hibbett D.S."/>
            <person name="Martin F."/>
        </authorList>
    </citation>
    <scope>NUCLEOTIDE SEQUENCE [LARGE SCALE GENOMIC DNA]</scope>
    <source>
        <strain evidence="3">F 1598</strain>
    </source>
</reference>
<dbReference type="InterPro" id="IPR041078">
    <property type="entry name" value="Plavaka"/>
</dbReference>
<feature type="compositionally biased region" description="Low complexity" evidence="1">
    <location>
        <begin position="38"/>
        <end position="47"/>
    </location>
</feature>
<reference evidence="2 3" key="1">
    <citation type="submission" date="2014-04" db="EMBL/GenBank/DDBJ databases">
        <authorList>
            <consortium name="DOE Joint Genome Institute"/>
            <person name="Kuo A."/>
            <person name="Tarkka M."/>
            <person name="Buscot F."/>
            <person name="Kohler A."/>
            <person name="Nagy L.G."/>
            <person name="Floudas D."/>
            <person name="Copeland A."/>
            <person name="Barry K.W."/>
            <person name="Cichocki N."/>
            <person name="Veneault-Fourrey C."/>
            <person name="LaButti K."/>
            <person name="Lindquist E.A."/>
            <person name="Lipzen A."/>
            <person name="Lundell T."/>
            <person name="Morin E."/>
            <person name="Murat C."/>
            <person name="Sun H."/>
            <person name="Tunlid A."/>
            <person name="Henrissat B."/>
            <person name="Grigoriev I.V."/>
            <person name="Hibbett D.S."/>
            <person name="Martin F."/>
            <person name="Nordberg H.P."/>
            <person name="Cantor M.N."/>
            <person name="Hua S.X."/>
        </authorList>
    </citation>
    <scope>NUCLEOTIDE SEQUENCE [LARGE SCALE GENOMIC DNA]</scope>
    <source>
        <strain evidence="2 3">F 1598</strain>
    </source>
</reference>
<dbReference type="HOGENOM" id="CLU_006344_14_0_1"/>
<sequence length="571" mass="64032">MRRVHHSPRSETPQTPASHVHPRQQVSPISSPQLALNPKLRSSSPFSDSPPPTPASFNPVIEMGSSPRSRGVEIKDITGQEDEYDDIYIPDDPRLSPDVRPEENPVPESPYQSQRAASSDHEAHPQPTIRIYHSDLNGAPCDEDGIAVPEGTPPPPRETDNGPEDWTLYENRPQFEFADYIYTKNQTSAGGIDQLLNIWAATLVGTDLEPPFLNHKDLYSTIDSTPVSDIAWESFKLKYNGELPNDDIPAWMEAKHEVWFRDPRLLVRNILANADFNGEIDISPFQEYDADDNHRYQNFMSGNWAWKQADIIAADPNTHGSMFVPIILGSDKTTVSVATGHTKYWPVYLSIGNVHNNVRCAHRNGLVLLGFLAIPKAPKKYKDDADYLNFRRQLLHTSLAKILGSLKPGMTTPEVARCADGHFRRVIYGLGPYIVDYPEQALLTCTVQGWCPKCTAPSRNLDGDATRRCQEHTEMLVQEFELGTLWDEYGLVGNIVPFTNDFPRADINELISPDLLHQVIKGTFKDHLVAWVEDYLVLTHGRTGANVILSDIDARIALVAPFSGLRWFNDG</sequence>
<evidence type="ECO:0008006" key="4">
    <source>
        <dbReference type="Google" id="ProtNLM"/>
    </source>
</evidence>